<dbReference type="PRINTS" id="PR00502">
    <property type="entry name" value="NUDIXFAMILY"/>
</dbReference>
<dbReference type="SUPFAM" id="SSF55811">
    <property type="entry name" value="Nudix"/>
    <property type="match status" value="1"/>
</dbReference>
<gene>
    <name evidence="5" type="ORF">FHS18_006005</name>
</gene>
<dbReference type="EC" id="3.6.1.55" evidence="5"/>
<dbReference type="InterPro" id="IPR020476">
    <property type="entry name" value="Nudix_hydrolase"/>
</dbReference>
<evidence type="ECO:0000313" key="6">
    <source>
        <dbReference type="Proteomes" id="UP000570361"/>
    </source>
</evidence>
<dbReference type="PANTHER" id="PTHR43046:SF2">
    <property type="entry name" value="8-OXO-DGTP DIPHOSPHATASE-RELATED"/>
    <property type="match status" value="1"/>
</dbReference>
<keyword evidence="2 3" id="KW-0378">Hydrolase</keyword>
<reference evidence="5 6" key="1">
    <citation type="submission" date="2020-08" db="EMBL/GenBank/DDBJ databases">
        <title>Genomic Encyclopedia of Type Strains, Phase III (KMG-III): the genomes of soil and plant-associated and newly described type strains.</title>
        <authorList>
            <person name="Whitman W."/>
        </authorList>
    </citation>
    <scope>NUCLEOTIDE SEQUENCE [LARGE SCALE GENOMIC DNA]</scope>
    <source>
        <strain evidence="5 6">CECT 5862</strain>
    </source>
</reference>
<evidence type="ECO:0000313" key="5">
    <source>
        <dbReference type="EMBL" id="MBB3113890.1"/>
    </source>
</evidence>
<evidence type="ECO:0000256" key="3">
    <source>
        <dbReference type="RuleBase" id="RU003476"/>
    </source>
</evidence>
<dbReference type="Gene3D" id="3.90.79.10">
    <property type="entry name" value="Nucleoside Triphosphate Pyrophosphohydrolase"/>
    <property type="match status" value="1"/>
</dbReference>
<name>A0A7W5FQW4_9BACL</name>
<protein>
    <submittedName>
        <fullName evidence="5">8-oxo-dGTP diphosphatase</fullName>
        <ecNumber evidence="5">3.6.1.55</ecNumber>
    </submittedName>
</protein>
<dbReference type="EMBL" id="JACHXK010000023">
    <property type="protein sequence ID" value="MBB3113890.1"/>
    <property type="molecule type" value="Genomic_DNA"/>
</dbReference>
<accession>A0A7W5FQW4</accession>
<organism evidence="5 6">
    <name type="scientific">Paenibacillus phyllosphaerae</name>
    <dbReference type="NCBI Taxonomy" id="274593"/>
    <lineage>
        <taxon>Bacteria</taxon>
        <taxon>Bacillati</taxon>
        <taxon>Bacillota</taxon>
        <taxon>Bacilli</taxon>
        <taxon>Bacillales</taxon>
        <taxon>Paenibacillaceae</taxon>
        <taxon>Paenibacillus</taxon>
    </lineage>
</organism>
<comment type="caution">
    <text evidence="5">The sequence shown here is derived from an EMBL/GenBank/DDBJ whole genome shotgun (WGS) entry which is preliminary data.</text>
</comment>
<dbReference type="Pfam" id="PF00293">
    <property type="entry name" value="NUDIX"/>
    <property type="match status" value="1"/>
</dbReference>
<keyword evidence="6" id="KW-1185">Reference proteome</keyword>
<dbReference type="AlphaFoldDB" id="A0A7W5FQW4"/>
<evidence type="ECO:0000256" key="1">
    <source>
        <dbReference type="ARBA" id="ARBA00001946"/>
    </source>
</evidence>
<proteinExistence type="inferred from homology"/>
<dbReference type="InterPro" id="IPR020084">
    <property type="entry name" value="NUDIX_hydrolase_CS"/>
</dbReference>
<feature type="domain" description="Nudix hydrolase" evidence="4">
    <location>
        <begin position="25"/>
        <end position="154"/>
    </location>
</feature>
<evidence type="ECO:0000259" key="4">
    <source>
        <dbReference type="PROSITE" id="PS51462"/>
    </source>
</evidence>
<dbReference type="PROSITE" id="PS51462">
    <property type="entry name" value="NUDIX"/>
    <property type="match status" value="1"/>
</dbReference>
<dbReference type="InterPro" id="IPR015797">
    <property type="entry name" value="NUDIX_hydrolase-like_dom_sf"/>
</dbReference>
<dbReference type="PANTHER" id="PTHR43046">
    <property type="entry name" value="GDP-MANNOSE MANNOSYL HYDROLASE"/>
    <property type="match status" value="1"/>
</dbReference>
<comment type="similarity">
    <text evidence="3">Belongs to the Nudix hydrolase family.</text>
</comment>
<dbReference type="CDD" id="cd02883">
    <property type="entry name" value="NUDIX_Hydrolase"/>
    <property type="match status" value="1"/>
</dbReference>
<dbReference type="PROSITE" id="PS00893">
    <property type="entry name" value="NUDIX_BOX"/>
    <property type="match status" value="1"/>
</dbReference>
<evidence type="ECO:0000256" key="2">
    <source>
        <dbReference type="ARBA" id="ARBA00022801"/>
    </source>
</evidence>
<comment type="cofactor">
    <cofactor evidence="1">
        <name>Mg(2+)</name>
        <dbReference type="ChEBI" id="CHEBI:18420"/>
    </cofactor>
</comment>
<dbReference type="InterPro" id="IPR000086">
    <property type="entry name" value="NUDIX_hydrolase_dom"/>
</dbReference>
<sequence>MIKVIRRITDADIDGGTSEYVEAVSRYGSRGILVDDELNVAMMHVGRKDLYKLPGGGVDPGEDPQAAFLREIKEETGYEAEIIQAIGYIEEHKARNAFMQYSYCYIARALRQSGATQLTASEQRLGLVIQWMTLELAVTAMDHSIENCADYSTLFMLVRDRTILQHAHAISLFESLR</sequence>
<dbReference type="Proteomes" id="UP000570361">
    <property type="component" value="Unassembled WGS sequence"/>
</dbReference>
<dbReference type="GO" id="GO:0035539">
    <property type="term" value="F:8-oxo-7,8-dihydrodeoxyguanosine triphosphate pyrophosphatase activity"/>
    <property type="evidence" value="ECO:0007669"/>
    <property type="project" value="UniProtKB-EC"/>
</dbReference>
<dbReference type="RefSeq" id="WP_343060730.1">
    <property type="nucleotide sequence ID" value="NZ_JACHXK010000023.1"/>
</dbReference>